<dbReference type="PANTHER" id="PTHR30290:SF9">
    <property type="entry name" value="OLIGOPEPTIDE-BINDING PROTEIN APPA"/>
    <property type="match status" value="1"/>
</dbReference>
<evidence type="ECO:0000256" key="4">
    <source>
        <dbReference type="ARBA" id="ARBA00022729"/>
    </source>
</evidence>
<dbReference type="InterPro" id="IPR039424">
    <property type="entry name" value="SBP_5"/>
</dbReference>
<evidence type="ECO:0000313" key="7">
    <source>
        <dbReference type="EMBL" id="SHJ11400.1"/>
    </source>
</evidence>
<dbReference type="PROSITE" id="PS01040">
    <property type="entry name" value="SBP_BACTERIAL_5"/>
    <property type="match status" value="1"/>
</dbReference>
<evidence type="ECO:0000256" key="1">
    <source>
        <dbReference type="ARBA" id="ARBA00004193"/>
    </source>
</evidence>
<dbReference type="SUPFAM" id="SSF53850">
    <property type="entry name" value="Periplasmic binding protein-like II"/>
    <property type="match status" value="1"/>
</dbReference>
<keyword evidence="3" id="KW-0813">Transport</keyword>
<comment type="subcellular location">
    <subcellularLocation>
        <location evidence="1">Cell membrane</location>
        <topology evidence="1">Lipid-anchor</topology>
    </subcellularLocation>
</comment>
<dbReference type="InterPro" id="IPR023765">
    <property type="entry name" value="SBP_5_CS"/>
</dbReference>
<feature type="domain" description="Solute-binding protein family 5" evidence="6">
    <location>
        <begin position="90"/>
        <end position="458"/>
    </location>
</feature>
<proteinExistence type="inferred from homology"/>
<dbReference type="Gene3D" id="3.40.190.10">
    <property type="entry name" value="Periplasmic binding protein-like II"/>
    <property type="match status" value="1"/>
</dbReference>
<dbReference type="GO" id="GO:0015833">
    <property type="term" value="P:peptide transport"/>
    <property type="evidence" value="ECO:0007669"/>
    <property type="project" value="TreeGrafter"/>
</dbReference>
<evidence type="ECO:0000313" key="8">
    <source>
        <dbReference type="Proteomes" id="UP000184442"/>
    </source>
</evidence>
<name>A0A1M6GNF1_9FIRM</name>
<keyword evidence="5" id="KW-0472">Membrane</keyword>
<evidence type="ECO:0000256" key="5">
    <source>
        <dbReference type="SAM" id="Phobius"/>
    </source>
</evidence>
<accession>A0A1M6GNF1</accession>
<keyword evidence="5" id="KW-0812">Transmembrane</keyword>
<sequence length="545" mass="62870">MAKDNKIIIMFLVMTLIIAIIFLSLGAFFNIKKPTLNFIDIKNNNHGKLIIGRANDSMTLDPACATEMDSFKVTANIFETLVRYSKDQGEIVPCLAESWSCSEDGLVWSFKLRKGVKFHDGTLFNAYAVAFNFNRWMDANNPYHNDVFRYWNYIFGGFPGFVESVKAVSDYNLEIRLSEPYAPFLNALAMPAFGIASPEAIKKYNDSLNENPIGTGPFIFKSWEKNKTIVLERNDNYWNGLAKVNELEFKVIPSSKERLEELKQGNIHIADYLSPEDIEKVKYDPNLHLYLRPSFNIGYLAMNNEKHPFYLRKVRLAINHCIDKDKLIRDVFDNMAKPAITYMPPSLWGYNENIETYEYDPERAKQLLKDAGFPEGFKTRLWVMDASREYFPKPYEVAEFIKESLGQINIDVEIMVLSWNEYIKKINRGEHDMALIGWTGDYADPDNFLYTMLSSENAKLGLTGNYSYYRSKNVDQLLLQARQTSNIYFRRSLYRSIQEIVNYDSPSVPLVHTMPILAASLSVKNYVPSMTGIESLENVYIDTER</sequence>
<dbReference type="RefSeq" id="WP_073026476.1">
    <property type="nucleotide sequence ID" value="NZ_FQZS01000016.1"/>
</dbReference>
<dbReference type="Gene3D" id="3.10.105.10">
    <property type="entry name" value="Dipeptide-binding Protein, Domain 3"/>
    <property type="match status" value="1"/>
</dbReference>
<dbReference type="Pfam" id="PF00496">
    <property type="entry name" value="SBP_bac_5"/>
    <property type="match status" value="1"/>
</dbReference>
<dbReference type="PIRSF" id="PIRSF002741">
    <property type="entry name" value="MppA"/>
    <property type="match status" value="1"/>
</dbReference>
<dbReference type="AlphaFoldDB" id="A0A1M6GNF1"/>
<evidence type="ECO:0000256" key="3">
    <source>
        <dbReference type="ARBA" id="ARBA00022448"/>
    </source>
</evidence>
<dbReference type="GO" id="GO:0042597">
    <property type="term" value="C:periplasmic space"/>
    <property type="evidence" value="ECO:0007669"/>
    <property type="project" value="UniProtKB-ARBA"/>
</dbReference>
<dbReference type="STRING" id="1122184.SAMN02745176_02444"/>
<dbReference type="Proteomes" id="UP000184442">
    <property type="component" value="Unassembled WGS sequence"/>
</dbReference>
<keyword evidence="5" id="KW-1133">Transmembrane helix</keyword>
<dbReference type="GO" id="GO:1904680">
    <property type="term" value="F:peptide transmembrane transporter activity"/>
    <property type="evidence" value="ECO:0007669"/>
    <property type="project" value="TreeGrafter"/>
</dbReference>
<reference evidence="7 8" key="1">
    <citation type="submission" date="2016-11" db="EMBL/GenBank/DDBJ databases">
        <authorList>
            <person name="Jaros S."/>
            <person name="Januszkiewicz K."/>
            <person name="Wedrychowicz H."/>
        </authorList>
    </citation>
    <scope>NUCLEOTIDE SEQUENCE [LARGE SCALE GENOMIC DNA]</scope>
    <source>
        <strain evidence="7 8">DSM 19022</strain>
    </source>
</reference>
<dbReference type="Gene3D" id="3.90.76.10">
    <property type="entry name" value="Dipeptide-binding Protein, Domain 1"/>
    <property type="match status" value="1"/>
</dbReference>
<evidence type="ECO:0000256" key="2">
    <source>
        <dbReference type="ARBA" id="ARBA00005695"/>
    </source>
</evidence>
<dbReference type="EMBL" id="FQZS01000016">
    <property type="protein sequence ID" value="SHJ11400.1"/>
    <property type="molecule type" value="Genomic_DNA"/>
</dbReference>
<dbReference type="PANTHER" id="PTHR30290">
    <property type="entry name" value="PERIPLASMIC BINDING COMPONENT OF ABC TRANSPORTER"/>
    <property type="match status" value="1"/>
</dbReference>
<organism evidence="7 8">
    <name type="scientific">Lutispora thermophila DSM 19022</name>
    <dbReference type="NCBI Taxonomy" id="1122184"/>
    <lineage>
        <taxon>Bacteria</taxon>
        <taxon>Bacillati</taxon>
        <taxon>Bacillota</taxon>
        <taxon>Clostridia</taxon>
        <taxon>Lutisporales</taxon>
        <taxon>Lutisporaceae</taxon>
        <taxon>Lutispora</taxon>
    </lineage>
</organism>
<dbReference type="CDD" id="cd08493">
    <property type="entry name" value="PBP2_DppA_like"/>
    <property type="match status" value="1"/>
</dbReference>
<dbReference type="GO" id="GO:0043190">
    <property type="term" value="C:ATP-binding cassette (ABC) transporter complex"/>
    <property type="evidence" value="ECO:0007669"/>
    <property type="project" value="InterPro"/>
</dbReference>
<evidence type="ECO:0000259" key="6">
    <source>
        <dbReference type="Pfam" id="PF00496"/>
    </source>
</evidence>
<dbReference type="OrthoDB" id="9772924at2"/>
<dbReference type="InterPro" id="IPR000914">
    <property type="entry name" value="SBP_5_dom"/>
</dbReference>
<comment type="similarity">
    <text evidence="2">Belongs to the bacterial solute-binding protein 5 family.</text>
</comment>
<keyword evidence="4" id="KW-0732">Signal</keyword>
<protein>
    <submittedName>
        <fullName evidence="7">Peptide/nickel transport system substrate-binding protein</fullName>
    </submittedName>
</protein>
<feature type="transmembrane region" description="Helical" evidence="5">
    <location>
        <begin position="7"/>
        <end position="29"/>
    </location>
</feature>
<gene>
    <name evidence="7" type="ORF">SAMN02745176_02444</name>
</gene>
<dbReference type="InterPro" id="IPR030678">
    <property type="entry name" value="Peptide/Ni-bd"/>
</dbReference>
<keyword evidence="8" id="KW-1185">Reference proteome</keyword>